<dbReference type="PANTHER" id="PTHR30086:SF19">
    <property type="entry name" value="THREONINE EFFLUX PROTEIN"/>
    <property type="match status" value="1"/>
</dbReference>
<feature type="transmembrane region" description="Helical" evidence="6">
    <location>
        <begin position="6"/>
        <end position="32"/>
    </location>
</feature>
<dbReference type="InterPro" id="IPR001123">
    <property type="entry name" value="LeuE-type"/>
</dbReference>
<proteinExistence type="predicted"/>
<keyword evidence="4 6" id="KW-1133">Transmembrane helix</keyword>
<dbReference type="GO" id="GO:0005886">
    <property type="term" value="C:plasma membrane"/>
    <property type="evidence" value="ECO:0007669"/>
    <property type="project" value="UniProtKB-SubCell"/>
</dbReference>
<dbReference type="PANTHER" id="PTHR30086">
    <property type="entry name" value="ARGININE EXPORTER PROTEIN ARGO"/>
    <property type="match status" value="1"/>
</dbReference>
<feature type="transmembrane region" description="Helical" evidence="6">
    <location>
        <begin position="44"/>
        <end position="65"/>
    </location>
</feature>
<gene>
    <name evidence="7" type="primary">rhtC</name>
    <name evidence="7" type="ORF">ROR02_26620</name>
</gene>
<evidence type="ECO:0000256" key="2">
    <source>
        <dbReference type="ARBA" id="ARBA00022475"/>
    </source>
</evidence>
<evidence type="ECO:0000256" key="3">
    <source>
        <dbReference type="ARBA" id="ARBA00022692"/>
    </source>
</evidence>
<evidence type="ECO:0000256" key="1">
    <source>
        <dbReference type="ARBA" id="ARBA00004651"/>
    </source>
</evidence>
<dbReference type="OrthoDB" id="7346064at2"/>
<dbReference type="EMBL" id="BJZO01000086">
    <property type="protein sequence ID" value="GEO82531.1"/>
    <property type="molecule type" value="Genomic_DNA"/>
</dbReference>
<name>A0A512HAP9_9PROT</name>
<evidence type="ECO:0000313" key="8">
    <source>
        <dbReference type="Proteomes" id="UP000321567"/>
    </source>
</evidence>
<keyword evidence="3 6" id="KW-0812">Transmembrane</keyword>
<protein>
    <submittedName>
        <fullName evidence="7">Threonine transporter</fullName>
    </submittedName>
</protein>
<dbReference type="Pfam" id="PF01810">
    <property type="entry name" value="LysE"/>
    <property type="match status" value="1"/>
</dbReference>
<keyword evidence="5 6" id="KW-0472">Membrane</keyword>
<dbReference type="Proteomes" id="UP000321567">
    <property type="component" value="Unassembled WGS sequence"/>
</dbReference>
<keyword evidence="8" id="KW-1185">Reference proteome</keyword>
<feature type="transmembrane region" description="Helical" evidence="6">
    <location>
        <begin position="129"/>
        <end position="156"/>
    </location>
</feature>
<feature type="transmembrane region" description="Helical" evidence="6">
    <location>
        <begin position="162"/>
        <end position="181"/>
    </location>
</feature>
<feature type="transmembrane region" description="Helical" evidence="6">
    <location>
        <begin position="71"/>
        <end position="92"/>
    </location>
</feature>
<dbReference type="AlphaFoldDB" id="A0A512HAP9"/>
<evidence type="ECO:0000256" key="6">
    <source>
        <dbReference type="SAM" id="Phobius"/>
    </source>
</evidence>
<evidence type="ECO:0000313" key="7">
    <source>
        <dbReference type="EMBL" id="GEO82531.1"/>
    </source>
</evidence>
<dbReference type="RefSeq" id="WP_147164555.1">
    <property type="nucleotide sequence ID" value="NZ_BJZO01000086.1"/>
</dbReference>
<dbReference type="GO" id="GO:0015171">
    <property type="term" value="F:amino acid transmembrane transporter activity"/>
    <property type="evidence" value="ECO:0007669"/>
    <property type="project" value="TreeGrafter"/>
</dbReference>
<evidence type="ECO:0000256" key="4">
    <source>
        <dbReference type="ARBA" id="ARBA00022989"/>
    </source>
</evidence>
<organism evidence="7 8">
    <name type="scientific">Pararhodospirillum oryzae</name>
    <dbReference type="NCBI Taxonomy" id="478448"/>
    <lineage>
        <taxon>Bacteria</taxon>
        <taxon>Pseudomonadati</taxon>
        <taxon>Pseudomonadota</taxon>
        <taxon>Alphaproteobacteria</taxon>
        <taxon>Rhodospirillales</taxon>
        <taxon>Rhodospirillaceae</taxon>
        <taxon>Pararhodospirillum</taxon>
    </lineage>
</organism>
<keyword evidence="2" id="KW-1003">Cell membrane</keyword>
<evidence type="ECO:0000256" key="5">
    <source>
        <dbReference type="ARBA" id="ARBA00023136"/>
    </source>
</evidence>
<sequence length="208" mass="22202">MSVMESLLTLGSIAVVQALAVMSPGPSFLVVARTAMARSRSEGVKVAVGLALGTVVWSSAALLGLNALFQVVPVLFTVMKAVGALFLLWIAVQTFRHARAPLSLEGSQDRALANPFVRGFLTQVSNPKVVVFFGSLFIALLPAQVPAWMVVALVVLVSFNELWWYSTVSLFCGVGPVRAWYLRAKTTVDRVTGVFLGALGLKLLADVP</sequence>
<comment type="subcellular location">
    <subcellularLocation>
        <location evidence="1">Cell membrane</location>
        <topology evidence="1">Multi-pass membrane protein</topology>
    </subcellularLocation>
</comment>
<comment type="caution">
    <text evidence="7">The sequence shown here is derived from an EMBL/GenBank/DDBJ whole genome shotgun (WGS) entry which is preliminary data.</text>
</comment>
<accession>A0A512HAP9</accession>
<reference evidence="7 8" key="1">
    <citation type="submission" date="2019-07" db="EMBL/GenBank/DDBJ databases">
        <title>Whole genome shotgun sequence of Rhodospirillum oryzae NBRC 107573.</title>
        <authorList>
            <person name="Hosoyama A."/>
            <person name="Uohara A."/>
            <person name="Ohji S."/>
            <person name="Ichikawa N."/>
        </authorList>
    </citation>
    <scope>NUCLEOTIDE SEQUENCE [LARGE SCALE GENOMIC DNA]</scope>
    <source>
        <strain evidence="7 8">NBRC 107573</strain>
    </source>
</reference>